<dbReference type="InterPro" id="IPR001223">
    <property type="entry name" value="Glyco_hydro18_cat"/>
</dbReference>
<protein>
    <recommendedName>
        <fullName evidence="1">GH18 domain-containing protein</fullName>
    </recommendedName>
</protein>
<dbReference type="InterPro" id="IPR017853">
    <property type="entry name" value="GH"/>
</dbReference>
<gene>
    <name evidence="2" type="ORF">BYL167_LOCUS31303</name>
    <name evidence="3" type="ORF">BYL167_LOCUS32661</name>
    <name evidence="4" type="ORF">GIL414_LOCUS40425</name>
</gene>
<dbReference type="EMBL" id="CAJOBH010054593">
    <property type="protein sequence ID" value="CAF4395372.1"/>
    <property type="molecule type" value="Genomic_DNA"/>
</dbReference>
<evidence type="ECO:0000313" key="2">
    <source>
        <dbReference type="EMBL" id="CAF4395372.1"/>
    </source>
</evidence>
<name>A0A8S2ZGX9_9BILA</name>
<reference evidence="4" key="1">
    <citation type="submission" date="2021-02" db="EMBL/GenBank/DDBJ databases">
        <authorList>
            <person name="Nowell W R."/>
        </authorList>
    </citation>
    <scope>NUCLEOTIDE SEQUENCE</scope>
</reference>
<evidence type="ECO:0000313" key="3">
    <source>
        <dbReference type="EMBL" id="CAF4425804.1"/>
    </source>
</evidence>
<dbReference type="EMBL" id="CAJOBH010061185">
    <property type="protein sequence ID" value="CAF4425804.1"/>
    <property type="molecule type" value="Genomic_DNA"/>
</dbReference>
<dbReference type="PROSITE" id="PS51910">
    <property type="entry name" value="GH18_2"/>
    <property type="match status" value="1"/>
</dbReference>
<dbReference type="SUPFAM" id="SSF51445">
    <property type="entry name" value="(Trans)glycosidases"/>
    <property type="match status" value="1"/>
</dbReference>
<organism evidence="4 5">
    <name type="scientific">Rotaria magnacalcarata</name>
    <dbReference type="NCBI Taxonomy" id="392030"/>
    <lineage>
        <taxon>Eukaryota</taxon>
        <taxon>Metazoa</taxon>
        <taxon>Spiralia</taxon>
        <taxon>Gnathifera</taxon>
        <taxon>Rotifera</taxon>
        <taxon>Eurotatoria</taxon>
        <taxon>Bdelloidea</taxon>
        <taxon>Philodinida</taxon>
        <taxon>Philodinidae</taxon>
        <taxon>Rotaria</taxon>
    </lineage>
</organism>
<feature type="non-terminal residue" evidence="4">
    <location>
        <position position="1"/>
    </location>
</feature>
<comment type="caution">
    <text evidence="4">The sequence shown here is derived from an EMBL/GenBank/DDBJ whole genome shotgun (WGS) entry which is preliminary data.</text>
</comment>
<dbReference type="Gene3D" id="3.20.20.80">
    <property type="entry name" value="Glycosidases"/>
    <property type="match status" value="1"/>
</dbReference>
<evidence type="ECO:0000313" key="4">
    <source>
        <dbReference type="EMBL" id="CAF4636072.1"/>
    </source>
</evidence>
<dbReference type="Proteomes" id="UP000681967">
    <property type="component" value="Unassembled WGS sequence"/>
</dbReference>
<evidence type="ECO:0000259" key="1">
    <source>
        <dbReference type="PROSITE" id="PS51910"/>
    </source>
</evidence>
<dbReference type="Proteomes" id="UP000681720">
    <property type="component" value="Unassembled WGS sequence"/>
</dbReference>
<accession>A0A8S2ZGX9</accession>
<evidence type="ECO:0000313" key="5">
    <source>
        <dbReference type="Proteomes" id="UP000681720"/>
    </source>
</evidence>
<dbReference type="GO" id="GO:0005975">
    <property type="term" value="P:carbohydrate metabolic process"/>
    <property type="evidence" value="ECO:0007669"/>
    <property type="project" value="InterPro"/>
</dbReference>
<feature type="domain" description="GH18" evidence="1">
    <location>
        <begin position="1"/>
        <end position="38"/>
    </location>
</feature>
<proteinExistence type="predicted"/>
<dbReference type="EMBL" id="CAJOBJ010112132">
    <property type="protein sequence ID" value="CAF4636072.1"/>
    <property type="molecule type" value="Genomic_DNA"/>
</dbReference>
<sequence>MEEYPVSGGLSGNIVRPEDKQNYVLLLKELREQLDIAG</sequence>
<feature type="non-terminal residue" evidence="4">
    <location>
        <position position="38"/>
    </location>
</feature>
<dbReference type="AlphaFoldDB" id="A0A8S2ZGX9"/>